<proteinExistence type="predicted"/>
<dbReference type="Pfam" id="PF03732">
    <property type="entry name" value="Retrotrans_gag"/>
    <property type="match status" value="1"/>
</dbReference>
<keyword evidence="2" id="KW-0695">RNA-directed DNA polymerase</keyword>
<protein>
    <submittedName>
        <fullName evidence="2">Reverse transcriptase domain-containing protein</fullName>
    </submittedName>
</protein>
<organism evidence="2 3">
    <name type="scientific">Tanacetum coccineum</name>
    <dbReference type="NCBI Taxonomy" id="301880"/>
    <lineage>
        <taxon>Eukaryota</taxon>
        <taxon>Viridiplantae</taxon>
        <taxon>Streptophyta</taxon>
        <taxon>Embryophyta</taxon>
        <taxon>Tracheophyta</taxon>
        <taxon>Spermatophyta</taxon>
        <taxon>Magnoliopsida</taxon>
        <taxon>eudicotyledons</taxon>
        <taxon>Gunneridae</taxon>
        <taxon>Pentapetalae</taxon>
        <taxon>asterids</taxon>
        <taxon>campanulids</taxon>
        <taxon>Asterales</taxon>
        <taxon>Asteraceae</taxon>
        <taxon>Asteroideae</taxon>
        <taxon>Anthemideae</taxon>
        <taxon>Anthemidinae</taxon>
        <taxon>Tanacetum</taxon>
    </lineage>
</organism>
<dbReference type="EMBL" id="BQNB010017784">
    <property type="protein sequence ID" value="GJT67179.1"/>
    <property type="molecule type" value="Genomic_DNA"/>
</dbReference>
<name>A0ABQ5FVA0_9ASTR</name>
<accession>A0ABQ5FVA0</accession>
<evidence type="ECO:0000313" key="3">
    <source>
        <dbReference type="Proteomes" id="UP001151760"/>
    </source>
</evidence>
<keyword evidence="2" id="KW-0808">Transferase</keyword>
<sequence>MPLRRMNQNVVEQLMADHVAAAIAEYEINRAKTKGAGLAGGNVGGNARGNAGGNVAPEARGCTYKTFLGCNPLTFNGTKGAVGLSRWFKKLESNFQISKCANEARMEQELWNLTVKGDDIVRYTNRFHELAAMCPSMVTPKYKKIERYVWGLLEKIQGNVTSSKPATTHEAIHMAHNLMDQAIRFKAARSGEANKRKQEAVKAYVAAIAEGKVYVGNLQLCNQYKLHHNGVVKPEIGGNVNFEIKSQFMRELREDTFSENKNDDAHEHVERVLDIVSLFNILGVSHDAFMPRVFPITLTGAAKRWVDRLPPGTVNS</sequence>
<evidence type="ECO:0000313" key="2">
    <source>
        <dbReference type="EMBL" id="GJT67179.1"/>
    </source>
</evidence>
<reference evidence="2" key="2">
    <citation type="submission" date="2022-01" db="EMBL/GenBank/DDBJ databases">
        <authorList>
            <person name="Yamashiro T."/>
            <person name="Shiraishi A."/>
            <person name="Satake H."/>
            <person name="Nakayama K."/>
        </authorList>
    </citation>
    <scope>NUCLEOTIDE SEQUENCE</scope>
</reference>
<comment type="caution">
    <text evidence="2">The sequence shown here is derived from an EMBL/GenBank/DDBJ whole genome shotgun (WGS) entry which is preliminary data.</text>
</comment>
<reference evidence="2" key="1">
    <citation type="journal article" date="2022" name="Int. J. Mol. Sci.">
        <title>Draft Genome of Tanacetum Coccineum: Genomic Comparison of Closely Related Tanacetum-Family Plants.</title>
        <authorList>
            <person name="Yamashiro T."/>
            <person name="Shiraishi A."/>
            <person name="Nakayama K."/>
            <person name="Satake H."/>
        </authorList>
    </citation>
    <scope>NUCLEOTIDE SEQUENCE</scope>
</reference>
<dbReference type="InterPro" id="IPR005162">
    <property type="entry name" value="Retrotrans_gag_dom"/>
</dbReference>
<keyword evidence="2" id="KW-0548">Nucleotidyltransferase</keyword>
<dbReference type="Proteomes" id="UP001151760">
    <property type="component" value="Unassembled WGS sequence"/>
</dbReference>
<evidence type="ECO:0000259" key="1">
    <source>
        <dbReference type="Pfam" id="PF03732"/>
    </source>
</evidence>
<gene>
    <name evidence="2" type="ORF">Tco_1018659</name>
</gene>
<keyword evidence="3" id="KW-1185">Reference proteome</keyword>
<feature type="domain" description="Retrotransposon gag" evidence="1">
    <location>
        <begin position="88"/>
        <end position="153"/>
    </location>
</feature>
<dbReference type="GO" id="GO:0003964">
    <property type="term" value="F:RNA-directed DNA polymerase activity"/>
    <property type="evidence" value="ECO:0007669"/>
    <property type="project" value="UniProtKB-KW"/>
</dbReference>